<proteinExistence type="inferred from homology"/>
<evidence type="ECO:0000256" key="3">
    <source>
        <dbReference type="ARBA" id="ARBA00022448"/>
    </source>
</evidence>
<dbReference type="EMBL" id="FNAE01000001">
    <property type="protein sequence ID" value="SDE00355.1"/>
    <property type="molecule type" value="Genomic_DNA"/>
</dbReference>
<comment type="similarity">
    <text evidence="2">Belongs to the ABC-2 integral membrane protein family.</text>
</comment>
<keyword evidence="6 8" id="KW-1133">Transmembrane helix</keyword>
<dbReference type="InterPro" id="IPR051449">
    <property type="entry name" value="ABC-2_transporter_component"/>
</dbReference>
<evidence type="ECO:0000313" key="13">
    <source>
        <dbReference type="Proteomes" id="UP001278050"/>
    </source>
</evidence>
<comment type="subcellular location">
    <subcellularLocation>
        <location evidence="1">Cell membrane</location>
        <topology evidence="1">Multi-pass membrane protein</topology>
    </subcellularLocation>
</comment>
<evidence type="ECO:0000256" key="7">
    <source>
        <dbReference type="ARBA" id="ARBA00023136"/>
    </source>
</evidence>
<dbReference type="PANTHER" id="PTHR30294:SF47">
    <property type="entry name" value="INNER MEMBRANE TRANSPORT PERMEASE YHHJ"/>
    <property type="match status" value="1"/>
</dbReference>
<evidence type="ECO:0000256" key="4">
    <source>
        <dbReference type="ARBA" id="ARBA00022475"/>
    </source>
</evidence>
<evidence type="ECO:0000256" key="1">
    <source>
        <dbReference type="ARBA" id="ARBA00004651"/>
    </source>
</evidence>
<dbReference type="PANTHER" id="PTHR30294">
    <property type="entry name" value="MEMBRANE COMPONENT OF ABC TRANSPORTER YHHJ-RELATED"/>
    <property type="match status" value="1"/>
</dbReference>
<dbReference type="Pfam" id="PF12698">
    <property type="entry name" value="ABC2_membrane_3"/>
    <property type="match status" value="1"/>
</dbReference>
<sequence>MERLANILHLGIKELRSLQHDLALALLILWAFSMGIYSAATSMPESLHNAAIAVVDEDQSQLSERLIQAFQEPYFRTPERIDLSEMDRGMDAGRYTFTLNIPPNFQRDVLAGRSPAIQLNVDATQVSMAFTGAGYIQNIGASEVAEFVRRYRGDLQQPAELVLRVQFNPNLTRAWFGSVMEVINQITMLSIILTGAALIREREHGTVEHLLVMPVTPLQIMLAKVWSMGLVVLTAAALSLLLVVQGWLQVPIEGSIALFLAGAALHLFATTSMGIFFGTVARSMPQLGLLIILVLLPLQILSGGTTPRESMPELVQQIMLAAPTTHFVALAQAILYRGAGFAIVWPYMLAIAGIGTLFFVAALRRFRNTLAQMA</sequence>
<keyword evidence="7 8" id="KW-0472">Membrane</keyword>
<evidence type="ECO:0000256" key="5">
    <source>
        <dbReference type="ARBA" id="ARBA00022692"/>
    </source>
</evidence>
<dbReference type="Proteomes" id="UP000182413">
    <property type="component" value="Unassembled WGS sequence"/>
</dbReference>
<evidence type="ECO:0000313" key="10">
    <source>
        <dbReference type="EMBL" id="MDX5992787.1"/>
    </source>
</evidence>
<evidence type="ECO:0000256" key="2">
    <source>
        <dbReference type="ARBA" id="ARBA00007783"/>
    </source>
</evidence>
<dbReference type="RefSeq" id="WP_074676706.1">
    <property type="nucleotide sequence ID" value="NZ_CBCSET010000001.1"/>
</dbReference>
<feature type="transmembrane region" description="Helical" evidence="8">
    <location>
        <begin position="22"/>
        <end position="40"/>
    </location>
</feature>
<gene>
    <name evidence="11" type="ORF">SAMN05216575_1011763</name>
    <name evidence="10" type="ORF">SIM71_12020</name>
</gene>
<reference evidence="10 13" key="2">
    <citation type="submission" date="2023-11" db="EMBL/GenBank/DDBJ databases">
        <title>MicrobeMod: A computational toolkit for identifying prokaryotic methylation and restriction-modification with nanopore sequencing.</title>
        <authorList>
            <person name="Crits-Christoph A."/>
            <person name="Kang S.C."/>
            <person name="Lee H."/>
            <person name="Ostrov N."/>
        </authorList>
    </citation>
    <scope>NUCLEOTIDE SEQUENCE [LARGE SCALE GENOMIC DNA]</scope>
    <source>
        <strain evidence="10 13">ATCC BAA-571</strain>
    </source>
</reference>
<feature type="transmembrane region" description="Helical" evidence="8">
    <location>
        <begin position="287"/>
        <end position="306"/>
    </location>
</feature>
<dbReference type="EMBL" id="JAWXXP010000001">
    <property type="protein sequence ID" value="MDX5992787.1"/>
    <property type="molecule type" value="Genomic_DNA"/>
</dbReference>
<evidence type="ECO:0000313" key="12">
    <source>
        <dbReference type="Proteomes" id="UP000182413"/>
    </source>
</evidence>
<keyword evidence="5 8" id="KW-0812">Transmembrane</keyword>
<evidence type="ECO:0000259" key="9">
    <source>
        <dbReference type="PROSITE" id="PS51012"/>
    </source>
</evidence>
<feature type="domain" description="ABC transmembrane type-2" evidence="9">
    <location>
        <begin position="133"/>
        <end position="369"/>
    </location>
</feature>
<keyword evidence="13" id="KW-1185">Reference proteome</keyword>
<dbReference type="PROSITE" id="PS51012">
    <property type="entry name" value="ABC_TM2"/>
    <property type="match status" value="1"/>
</dbReference>
<feature type="transmembrane region" description="Helical" evidence="8">
    <location>
        <begin position="256"/>
        <end position="281"/>
    </location>
</feature>
<dbReference type="OrthoDB" id="9808686at2"/>
<dbReference type="AlphaFoldDB" id="A0A1G6ZEV2"/>
<name>A0A1G6ZEV2_9GAMM</name>
<organism evidence="11 12">
    <name type="scientific">Ectopseudomonas alcaliphila</name>
    <dbReference type="NCBI Taxonomy" id="101564"/>
    <lineage>
        <taxon>Bacteria</taxon>
        <taxon>Pseudomonadati</taxon>
        <taxon>Pseudomonadota</taxon>
        <taxon>Gammaproteobacteria</taxon>
        <taxon>Pseudomonadales</taxon>
        <taxon>Pseudomonadaceae</taxon>
        <taxon>Ectopseudomonas</taxon>
    </lineage>
</organism>
<evidence type="ECO:0000256" key="8">
    <source>
        <dbReference type="SAM" id="Phobius"/>
    </source>
</evidence>
<dbReference type="InterPro" id="IPR047817">
    <property type="entry name" value="ABC2_TM_bact-type"/>
</dbReference>
<dbReference type="Proteomes" id="UP001278050">
    <property type="component" value="Unassembled WGS sequence"/>
</dbReference>
<protein>
    <submittedName>
        <fullName evidence="10">ABC transporter permease</fullName>
    </submittedName>
    <submittedName>
        <fullName evidence="11">ABC-2 type transport system permease protein</fullName>
    </submittedName>
</protein>
<feature type="transmembrane region" description="Helical" evidence="8">
    <location>
        <begin position="220"/>
        <end position="244"/>
    </location>
</feature>
<feature type="transmembrane region" description="Helical" evidence="8">
    <location>
        <begin position="342"/>
        <end position="363"/>
    </location>
</feature>
<reference evidence="11 12" key="1">
    <citation type="submission" date="2016-10" db="EMBL/GenBank/DDBJ databases">
        <authorList>
            <person name="de Groot N.N."/>
        </authorList>
    </citation>
    <scope>NUCLEOTIDE SEQUENCE [LARGE SCALE GENOMIC DNA]</scope>
    <source>
        <strain evidence="11 12">JCM 10630</strain>
    </source>
</reference>
<keyword evidence="4" id="KW-1003">Cell membrane</keyword>
<dbReference type="GO" id="GO:0140359">
    <property type="term" value="F:ABC-type transporter activity"/>
    <property type="evidence" value="ECO:0007669"/>
    <property type="project" value="InterPro"/>
</dbReference>
<evidence type="ECO:0000256" key="6">
    <source>
        <dbReference type="ARBA" id="ARBA00022989"/>
    </source>
</evidence>
<accession>A0A1G6ZEV2</accession>
<dbReference type="GO" id="GO:0005886">
    <property type="term" value="C:plasma membrane"/>
    <property type="evidence" value="ECO:0007669"/>
    <property type="project" value="UniProtKB-SubCell"/>
</dbReference>
<evidence type="ECO:0000313" key="11">
    <source>
        <dbReference type="EMBL" id="SDE00355.1"/>
    </source>
</evidence>
<dbReference type="Gene3D" id="3.40.1710.10">
    <property type="entry name" value="abc type-2 transporter like domain"/>
    <property type="match status" value="1"/>
</dbReference>
<keyword evidence="3" id="KW-0813">Transport</keyword>
<dbReference type="InterPro" id="IPR013525">
    <property type="entry name" value="ABC2_TM"/>
</dbReference>